<dbReference type="EMBL" id="CAJFDI010000006">
    <property type="protein sequence ID" value="CAD5233838.1"/>
    <property type="molecule type" value="Genomic_DNA"/>
</dbReference>
<evidence type="ECO:0000313" key="6">
    <source>
        <dbReference type="Proteomes" id="UP000659654"/>
    </source>
</evidence>
<dbReference type="Gene3D" id="1.10.510.10">
    <property type="entry name" value="Transferase(Phosphotransferase) domain 1"/>
    <property type="match status" value="1"/>
</dbReference>
<dbReference type="Proteomes" id="UP000582659">
    <property type="component" value="Unassembled WGS sequence"/>
</dbReference>
<feature type="compositionally biased region" description="Polar residues" evidence="1">
    <location>
        <begin position="305"/>
        <end position="315"/>
    </location>
</feature>
<evidence type="ECO:0000256" key="2">
    <source>
        <dbReference type="SAM" id="Phobius"/>
    </source>
</evidence>
<reference evidence="4" key="2">
    <citation type="submission" date="2020-08" db="EMBL/GenBank/DDBJ databases">
        <authorList>
            <person name="Kikuchi T."/>
        </authorList>
    </citation>
    <scope>NUCLEOTIDE SEQUENCE</scope>
    <source>
        <strain evidence="3">Ka4C1</strain>
    </source>
</reference>
<feature type="compositionally biased region" description="Basic and acidic residues" evidence="1">
    <location>
        <begin position="351"/>
        <end position="397"/>
    </location>
</feature>
<dbReference type="OrthoDB" id="10020333at2759"/>
<feature type="region of interest" description="Disordered" evidence="1">
    <location>
        <begin position="738"/>
        <end position="758"/>
    </location>
</feature>
<feature type="compositionally biased region" description="Basic residues" evidence="1">
    <location>
        <begin position="333"/>
        <end position="350"/>
    </location>
</feature>
<keyword evidence="2" id="KW-0472">Membrane</keyword>
<sequence length="780" mass="88200">MSPERLLSLYTLLLECADLNKRFSPAKPTSLEIWNFEYDSAKEKLILNKMGSEKKLIPEEKFEIKGASKVKIGLFESGNDVVWGGTVTIGNDNYFTLTTGPTETRMYADSALYLLWSHDRALQLACKTNMFTHFLSLIGVAQEAVTQDFLKCEDSVAIREDQGRLLYKAGRNCRVVNISNPIKWEMTTKECDDAAESKFDLQADGHTTFYSLTYLQLTTTCQIDTDGIDLDNTHIKFFNSASEANNTLTTTASAPLLDGWMVYALGISNGLLLLIVVVVVVVVLIRKNKCKPPPKPTLLQKPKFGSSTETDSLQKLGSAAASETSKGSAEKVGKKKNKNEKQKGAGKLKKGSKDKEKDKKKKEKPEESKAKEKNAEEKKEKNPKSAEKSTKTEETSKEMVTQVMRKHGNKMKLGPNATKEERESFLAMSARVEKIMDEAPGKPRVFSISDGRKYKITTWHHLPHAYTGTLIFECVNVSDLMDTKCLKVHENAAHRDRELEMLMLDTNEEPRRVFPRVIEKVDMNELGWGILMEMLGDKTSSLFRRIRKEGNFQGGFMYMKHMAEALERVHALELVHNNVKPNHFVFDLKKEKFMMVDPRFAHDLKDPGQHRPIEDYDAKNLEFVSRRAMSHRPTQIIDDYESICLIFVAMLFKTTFAEKGDANASEKKKEDFLGGGYASKLKGNGLINLFEFLEQCERKIRQGDEQAFTHEKFREHLRMAAMEHNIDLGAAIKYEANDTKDEGPGYGGPDDDDIGDGAEYNEMINLVDKKSSLSEEEPFS</sequence>
<evidence type="ECO:0000313" key="3">
    <source>
        <dbReference type="EMBL" id="CAD5233838.1"/>
    </source>
</evidence>
<proteinExistence type="predicted"/>
<evidence type="ECO:0000256" key="1">
    <source>
        <dbReference type="SAM" id="MobiDB-lite"/>
    </source>
</evidence>
<dbReference type="SMR" id="A0A1I7SKX8"/>
<dbReference type="EMBL" id="CAJFCV020000006">
    <property type="protein sequence ID" value="CAG9129289.1"/>
    <property type="molecule type" value="Genomic_DNA"/>
</dbReference>
<keyword evidence="6" id="KW-1185">Reference proteome</keyword>
<keyword evidence="2" id="KW-0812">Transmembrane</keyword>
<dbReference type="SUPFAM" id="SSF56112">
    <property type="entry name" value="Protein kinase-like (PK-like)"/>
    <property type="match status" value="1"/>
</dbReference>
<organism evidence="5 7">
    <name type="scientific">Bursaphelenchus xylophilus</name>
    <name type="common">Pinewood nematode worm</name>
    <name type="synonym">Aphelenchoides xylophilus</name>
    <dbReference type="NCBI Taxonomy" id="6326"/>
    <lineage>
        <taxon>Eukaryota</taxon>
        <taxon>Metazoa</taxon>
        <taxon>Ecdysozoa</taxon>
        <taxon>Nematoda</taxon>
        <taxon>Chromadorea</taxon>
        <taxon>Rhabditida</taxon>
        <taxon>Tylenchina</taxon>
        <taxon>Tylenchomorpha</taxon>
        <taxon>Aphelenchoidea</taxon>
        <taxon>Aphelenchoididae</taxon>
        <taxon>Bursaphelenchus</taxon>
    </lineage>
</organism>
<evidence type="ECO:0000313" key="5">
    <source>
        <dbReference type="Proteomes" id="UP000095284"/>
    </source>
</evidence>
<keyword evidence="2" id="KW-1133">Transmembrane helix</keyword>
<protein>
    <submittedName>
        <fullName evidence="3">(pine wood nematode) hypothetical protein</fullName>
    </submittedName>
</protein>
<accession>A0A1I7SKX8</accession>
<evidence type="ECO:0000313" key="4">
    <source>
        <dbReference type="EMBL" id="CAG9129289.1"/>
    </source>
</evidence>
<feature type="transmembrane region" description="Helical" evidence="2">
    <location>
        <begin position="260"/>
        <end position="285"/>
    </location>
</feature>
<dbReference type="InterPro" id="IPR050235">
    <property type="entry name" value="CK1_Ser-Thr_kinase"/>
</dbReference>
<name>A0A1I7SKX8_BURXY</name>
<dbReference type="Proteomes" id="UP000095284">
    <property type="component" value="Unplaced"/>
</dbReference>
<dbReference type="AlphaFoldDB" id="A0A1I7SKX8"/>
<dbReference type="Proteomes" id="UP000659654">
    <property type="component" value="Unassembled WGS sequence"/>
</dbReference>
<dbReference type="InterPro" id="IPR011009">
    <property type="entry name" value="Kinase-like_dom_sf"/>
</dbReference>
<dbReference type="WBParaSite" id="BXY_1371000.1">
    <property type="protein sequence ID" value="BXY_1371000.1"/>
    <property type="gene ID" value="BXY_1371000"/>
</dbReference>
<gene>
    <name evidence="3" type="ORF">BXYJ_LOCUS13929</name>
</gene>
<evidence type="ECO:0000313" key="7">
    <source>
        <dbReference type="WBParaSite" id="BXY_1371000.1"/>
    </source>
</evidence>
<reference evidence="7" key="1">
    <citation type="submission" date="2016-11" db="UniProtKB">
        <authorList>
            <consortium name="WormBaseParasite"/>
        </authorList>
    </citation>
    <scope>IDENTIFICATION</scope>
</reference>
<dbReference type="PANTHER" id="PTHR11909">
    <property type="entry name" value="CASEIN KINASE-RELATED"/>
    <property type="match status" value="1"/>
</dbReference>
<feature type="region of interest" description="Disordered" evidence="1">
    <location>
        <begin position="291"/>
        <end position="399"/>
    </location>
</feature>